<keyword evidence="2" id="KW-1185">Reference proteome</keyword>
<dbReference type="Proteomes" id="UP000325032">
    <property type="component" value="Chromosome"/>
</dbReference>
<protein>
    <submittedName>
        <fullName evidence="1">Uncharacterized protein</fullName>
    </submittedName>
</protein>
<accession>A0A498TX37</accession>
<name>A0A498TX37_BACIA</name>
<dbReference type="EMBL" id="CP043404">
    <property type="protein sequence ID" value="QEK65274.1"/>
    <property type="molecule type" value="Genomic_DNA"/>
</dbReference>
<evidence type="ECO:0000313" key="2">
    <source>
        <dbReference type="Proteomes" id="UP000325032"/>
    </source>
</evidence>
<dbReference type="AlphaFoldDB" id="A0A498TX37"/>
<organism evidence="1 2">
    <name type="scientific">Bacillus safensis</name>
    <dbReference type="NCBI Taxonomy" id="561879"/>
    <lineage>
        <taxon>Bacteria</taxon>
        <taxon>Bacillati</taxon>
        <taxon>Bacillota</taxon>
        <taxon>Bacilli</taxon>
        <taxon>Bacillales</taxon>
        <taxon>Bacillaceae</taxon>
        <taxon>Bacillus</taxon>
    </lineage>
</organism>
<evidence type="ECO:0000313" key="1">
    <source>
        <dbReference type="EMBL" id="QEK65274.1"/>
    </source>
</evidence>
<gene>
    <name evidence="1" type="ORF">FX981_03544</name>
</gene>
<reference evidence="1 2" key="1">
    <citation type="journal article" date="2018" name="Plant Biotechnol. Rep.">
        <title>Diversity and antifungal activity of endophytic bacteria associated with Panax ginseng seedlings.</title>
        <authorList>
            <person name="Park J.M."/>
            <person name="Hong C.E."/>
            <person name="Jo S.H."/>
        </authorList>
    </citation>
    <scope>NUCLEOTIDE SEQUENCE [LARGE SCALE GENOMIC DNA]</scope>
    <source>
        <strain evidence="1 2">PgKB20</strain>
    </source>
</reference>
<accession>A0A5C0WMH7</accession>
<proteinExistence type="predicted"/>
<sequence length="30" mass="3616">MKTYVKKFIEELKESMKHYGESIIKIKSNL</sequence>